<evidence type="ECO:0000313" key="3">
    <source>
        <dbReference type="Proteomes" id="UP000317800"/>
    </source>
</evidence>
<dbReference type="Pfam" id="PF01844">
    <property type="entry name" value="HNH"/>
    <property type="match status" value="1"/>
</dbReference>
<keyword evidence="3" id="KW-1185">Reference proteome</keyword>
<gene>
    <name evidence="2" type="ORF">Goe8_c01070</name>
</gene>
<keyword evidence="2" id="KW-0540">Nuclease</keyword>
<proteinExistence type="predicted"/>
<accession>A0A516KMS6</accession>
<keyword evidence="2" id="KW-0255">Endonuclease</keyword>
<dbReference type="GO" id="GO:0008270">
    <property type="term" value="F:zinc ion binding"/>
    <property type="evidence" value="ECO:0007669"/>
    <property type="project" value="InterPro"/>
</dbReference>
<name>A0A516KMS6_9CAUD</name>
<protein>
    <submittedName>
        <fullName evidence="2">Putative HNH endonuclease</fullName>
    </submittedName>
</protein>
<dbReference type="GO" id="GO:0003676">
    <property type="term" value="F:nucleic acid binding"/>
    <property type="evidence" value="ECO:0007669"/>
    <property type="project" value="InterPro"/>
</dbReference>
<feature type="domain" description="HNH" evidence="1">
    <location>
        <begin position="245"/>
        <end position="288"/>
    </location>
</feature>
<dbReference type="GO" id="GO:0004519">
    <property type="term" value="F:endonuclease activity"/>
    <property type="evidence" value="ECO:0007669"/>
    <property type="project" value="UniProtKB-KW"/>
</dbReference>
<dbReference type="Proteomes" id="UP000317800">
    <property type="component" value="Segment"/>
</dbReference>
<evidence type="ECO:0000259" key="1">
    <source>
        <dbReference type="Pfam" id="PF01844"/>
    </source>
</evidence>
<dbReference type="InterPro" id="IPR002711">
    <property type="entry name" value="HNH"/>
</dbReference>
<sequence length="309" mass="36327">MGKKTTKWTLETVKAFYANYGCTFISKEYKTMLDKYTFICKCGNEHTSSFESFHKHSKRCKVCTSKEMSERRRLKKPVIIKNLEAKGFTYLAHYWDKKETAETDRNWLLVDYICKNGHIHRGKHYSSTVRAEYACMECIANQLGDLQRLSVEQVSAIVSAQGMELLSKSYVNNASPIEVRCVCGEPYTTTLMSVSHGHKCGCHRRGEHHYNYNPNLTEEERQDKRMYPEYYQWVRDVYLRDDFTCQKCKKRGGELHAHHIFSYAKYKDKRTDIANGVTLCKADHIDFHKQYGLRDFTQEDFFKFMGYIS</sequence>
<evidence type="ECO:0000313" key="2">
    <source>
        <dbReference type="EMBL" id="QDP42880.1"/>
    </source>
</evidence>
<dbReference type="EMBL" id="MN043729">
    <property type="protein sequence ID" value="QDP42880.1"/>
    <property type="molecule type" value="Genomic_DNA"/>
</dbReference>
<dbReference type="Gene3D" id="1.10.30.50">
    <property type="match status" value="1"/>
</dbReference>
<organism evidence="2 3">
    <name type="scientific">Bacillus phage vB_BmeM-Goe8</name>
    <dbReference type="NCBI Taxonomy" id="2593638"/>
    <lineage>
        <taxon>Viruses</taxon>
        <taxon>Duplodnaviria</taxon>
        <taxon>Heunggongvirae</taxon>
        <taxon>Uroviricota</taxon>
        <taxon>Caudoviricetes</taxon>
        <taxon>Herelleviridae</taxon>
        <taxon>Bastillevirinae</taxon>
        <taxon>Goettingenvirus</taxon>
        <taxon>Goettingenvirus goe8</taxon>
    </lineage>
</organism>
<reference evidence="2 3" key="1">
    <citation type="submission" date="2019-06" db="EMBL/GenBank/DDBJ databases">
        <authorList>
            <person name="Hertel R."/>
        </authorList>
    </citation>
    <scope>NUCLEOTIDE SEQUENCE [LARGE SCALE GENOMIC DNA]</scope>
</reference>
<keyword evidence="2" id="KW-0378">Hydrolase</keyword>